<sequence>MSEPQRSDGGTRRLPVIEKADDTADATADGRADDREPDQSASAAAYDPLPVLDGENGREKRFWSARRTPAGILAVLLLAGAGLLLYDVAAVRADRPAMQWRRSLARQLAERPLDDSWVLVGAAVAVLLGLWLLVLAVTPGLRDVLPMRRVHPDVRAGLHRGAAALALRDRAMEVSGVRSVRVRAGRRRVDVRAVSHFRELDEVRADLDVTLADGIRGLGLARPPALSVHVRRPGRKG</sequence>
<feature type="compositionally biased region" description="Basic and acidic residues" evidence="1">
    <location>
        <begin position="1"/>
        <end position="38"/>
    </location>
</feature>
<dbReference type="Proteomes" id="UP001273589">
    <property type="component" value="Unassembled WGS sequence"/>
</dbReference>
<feature type="transmembrane region" description="Helical" evidence="2">
    <location>
        <begin position="70"/>
        <end position="91"/>
    </location>
</feature>
<comment type="caution">
    <text evidence="4">The sequence shown here is derived from an EMBL/GenBank/DDBJ whole genome shotgun (WGS) entry which is preliminary data.</text>
</comment>
<organism evidence="4 5">
    <name type="scientific">Streptomyces europaeiscabiei</name>
    <dbReference type="NCBI Taxonomy" id="146819"/>
    <lineage>
        <taxon>Bacteria</taxon>
        <taxon>Bacillati</taxon>
        <taxon>Actinomycetota</taxon>
        <taxon>Actinomycetes</taxon>
        <taxon>Kitasatosporales</taxon>
        <taxon>Streptomycetaceae</taxon>
        <taxon>Streptomyces</taxon>
    </lineage>
</organism>
<feature type="region of interest" description="Disordered" evidence="1">
    <location>
        <begin position="1"/>
        <end position="52"/>
    </location>
</feature>
<evidence type="ECO:0000313" key="4">
    <source>
        <dbReference type="EMBL" id="MDX3136185.1"/>
    </source>
</evidence>
<evidence type="ECO:0000313" key="5">
    <source>
        <dbReference type="Proteomes" id="UP001273589"/>
    </source>
</evidence>
<keyword evidence="2" id="KW-0472">Membrane</keyword>
<dbReference type="Pfam" id="PF19803">
    <property type="entry name" value="DUF6286"/>
    <property type="match status" value="1"/>
</dbReference>
<dbReference type="InterPro" id="IPR046253">
    <property type="entry name" value="DUF6286"/>
</dbReference>
<dbReference type="EMBL" id="JARAWN010000522">
    <property type="protein sequence ID" value="MDX3136185.1"/>
    <property type="molecule type" value="Genomic_DNA"/>
</dbReference>
<keyword evidence="2" id="KW-1133">Transmembrane helix</keyword>
<keyword evidence="2" id="KW-0812">Transmembrane</keyword>
<accession>A0AAJ2URA1</accession>
<proteinExistence type="predicted"/>
<dbReference type="AlphaFoldDB" id="A0AAJ2URA1"/>
<name>A0AAJ2URA1_9ACTN</name>
<dbReference type="RefSeq" id="WP_319699028.1">
    <property type="nucleotide sequence ID" value="NZ_JARAWN010000522.1"/>
</dbReference>
<feature type="domain" description="DUF6286" evidence="3">
    <location>
        <begin position="127"/>
        <end position="231"/>
    </location>
</feature>
<evidence type="ECO:0000259" key="3">
    <source>
        <dbReference type="Pfam" id="PF19803"/>
    </source>
</evidence>
<evidence type="ECO:0000256" key="2">
    <source>
        <dbReference type="SAM" id="Phobius"/>
    </source>
</evidence>
<feature type="transmembrane region" description="Helical" evidence="2">
    <location>
        <begin position="117"/>
        <end position="141"/>
    </location>
</feature>
<evidence type="ECO:0000256" key="1">
    <source>
        <dbReference type="SAM" id="MobiDB-lite"/>
    </source>
</evidence>
<protein>
    <submittedName>
        <fullName evidence="4">DUF6286 domain-containing protein</fullName>
    </submittedName>
</protein>
<reference evidence="4" key="1">
    <citation type="journal article" date="2023" name="Microb. Genom.">
        <title>Mesoterricola silvestris gen. nov., sp. nov., Mesoterricola sediminis sp. nov., Geothrix oryzae sp. nov., Geothrix edaphica sp. nov., Geothrix rubra sp. nov., and Geothrix limicola sp. nov., six novel members of Acidobacteriota isolated from soils.</title>
        <authorList>
            <person name="Weisberg A.J."/>
            <person name="Pearce E."/>
            <person name="Kramer C.G."/>
            <person name="Chang J.H."/>
            <person name="Clarke C.R."/>
        </authorList>
    </citation>
    <scope>NUCLEOTIDE SEQUENCE</scope>
    <source>
        <strain evidence="4">ND06-05F</strain>
    </source>
</reference>
<gene>
    <name evidence="4" type="ORF">PV367_41795</name>
</gene>